<comment type="caution">
    <text evidence="8">The sequence shown here is derived from an EMBL/GenBank/DDBJ whole genome shotgun (WGS) entry which is preliminary data.</text>
</comment>
<gene>
    <name evidence="8" type="ORF">D2V17_03015</name>
</gene>
<dbReference type="Pfam" id="PF00293">
    <property type="entry name" value="NUDIX"/>
    <property type="match status" value="1"/>
</dbReference>
<evidence type="ECO:0000256" key="1">
    <source>
        <dbReference type="ARBA" id="ARBA00001936"/>
    </source>
</evidence>
<reference evidence="8 9" key="1">
    <citation type="submission" date="2018-08" db="EMBL/GenBank/DDBJ databases">
        <title>Erythrobacter zhengii sp.nov., a bacterium isolated from deep-sea sediment.</title>
        <authorList>
            <person name="Fang C."/>
            <person name="Wu Y.-H."/>
            <person name="Sun C."/>
            <person name="Wang H."/>
            <person name="Cheng H."/>
            <person name="Meng F.-X."/>
            <person name="Wang C.-S."/>
            <person name="Xu X.-W."/>
        </authorList>
    </citation>
    <scope>NUCLEOTIDE SEQUENCE [LARGE SCALE GENOMIC DNA]</scope>
    <source>
        <strain evidence="8 9">CCTCC AB 2015396</strain>
    </source>
</reference>
<dbReference type="GO" id="GO:0010945">
    <property type="term" value="F:coenzyme A diphosphatase activity"/>
    <property type="evidence" value="ECO:0007669"/>
    <property type="project" value="InterPro"/>
</dbReference>
<evidence type="ECO:0000256" key="6">
    <source>
        <dbReference type="ARBA" id="ARBA00023211"/>
    </source>
</evidence>
<dbReference type="InterPro" id="IPR000086">
    <property type="entry name" value="NUDIX_hydrolase_dom"/>
</dbReference>
<proteinExistence type="predicted"/>
<dbReference type="EMBL" id="QXFM01000020">
    <property type="protein sequence ID" value="RIV91518.1"/>
    <property type="molecule type" value="Genomic_DNA"/>
</dbReference>
<keyword evidence="5" id="KW-0460">Magnesium</keyword>
<evidence type="ECO:0000256" key="3">
    <source>
        <dbReference type="ARBA" id="ARBA00022723"/>
    </source>
</evidence>
<dbReference type="PROSITE" id="PS51462">
    <property type="entry name" value="NUDIX"/>
    <property type="match status" value="1"/>
</dbReference>
<evidence type="ECO:0000256" key="4">
    <source>
        <dbReference type="ARBA" id="ARBA00022801"/>
    </source>
</evidence>
<comment type="cofactor">
    <cofactor evidence="2">
        <name>Mg(2+)</name>
        <dbReference type="ChEBI" id="CHEBI:18420"/>
    </cofactor>
</comment>
<evidence type="ECO:0000313" key="8">
    <source>
        <dbReference type="EMBL" id="RIV91518.1"/>
    </source>
</evidence>
<keyword evidence="3" id="KW-0479">Metal-binding</keyword>
<sequence length="199" mass="21857">MSLLFDRLTRVFAESRDVGFAGLRDDSDVTSGILRPAAVLIAVTDRPDPGILLTHRPDTMPKHPGQVAFPGGKLEAGEDAVAAALREADEELSIAPTAVRVIGQTQSFVTGSGFELTPVLGVVPHDLPIRPDPREVAGWFEVPLRYALDQRNHVAKTGLFRGHQRSYTEIVWEDHRIWGITAGILANLSHRLAWEELLD</sequence>
<dbReference type="RefSeq" id="WP_119591653.1">
    <property type="nucleotide sequence ID" value="NZ_QXFM01000020.1"/>
</dbReference>
<evidence type="ECO:0000259" key="7">
    <source>
        <dbReference type="PROSITE" id="PS51462"/>
    </source>
</evidence>
<dbReference type="NCBIfam" id="NF007980">
    <property type="entry name" value="PRK10707.1"/>
    <property type="match status" value="1"/>
</dbReference>
<keyword evidence="6" id="KW-0464">Manganese</keyword>
<feature type="domain" description="Nudix hydrolase" evidence="7">
    <location>
        <begin position="34"/>
        <end position="173"/>
    </location>
</feature>
<accession>A0A3A1PEW8</accession>
<comment type="cofactor">
    <cofactor evidence="1">
        <name>Mn(2+)</name>
        <dbReference type="ChEBI" id="CHEBI:29035"/>
    </cofactor>
</comment>
<dbReference type="InterPro" id="IPR015797">
    <property type="entry name" value="NUDIX_hydrolase-like_dom_sf"/>
</dbReference>
<protein>
    <submittedName>
        <fullName evidence="8">CoA pyrophosphatase</fullName>
    </submittedName>
</protein>
<dbReference type="CDD" id="cd03426">
    <property type="entry name" value="NUDIX_CoAse_Nudt7"/>
    <property type="match status" value="1"/>
</dbReference>
<keyword evidence="4" id="KW-0378">Hydrolase</keyword>
<dbReference type="AlphaFoldDB" id="A0A3A1PEW8"/>
<organism evidence="8 9">
    <name type="scientific">Aurantiacibacter xanthus</name>
    <dbReference type="NCBI Taxonomy" id="1784712"/>
    <lineage>
        <taxon>Bacteria</taxon>
        <taxon>Pseudomonadati</taxon>
        <taxon>Pseudomonadota</taxon>
        <taxon>Alphaproteobacteria</taxon>
        <taxon>Sphingomonadales</taxon>
        <taxon>Erythrobacteraceae</taxon>
        <taxon>Aurantiacibacter</taxon>
    </lineage>
</organism>
<evidence type="ECO:0000256" key="5">
    <source>
        <dbReference type="ARBA" id="ARBA00022842"/>
    </source>
</evidence>
<dbReference type="InterPro" id="IPR045121">
    <property type="entry name" value="CoAse"/>
</dbReference>
<dbReference type="SUPFAM" id="SSF55811">
    <property type="entry name" value="Nudix"/>
    <property type="match status" value="1"/>
</dbReference>
<evidence type="ECO:0000313" key="9">
    <source>
        <dbReference type="Proteomes" id="UP000265366"/>
    </source>
</evidence>
<dbReference type="Gene3D" id="3.90.79.10">
    <property type="entry name" value="Nucleoside Triphosphate Pyrophosphohydrolase"/>
    <property type="match status" value="1"/>
</dbReference>
<dbReference type="PANTHER" id="PTHR12992">
    <property type="entry name" value="NUDIX HYDROLASE"/>
    <property type="match status" value="1"/>
</dbReference>
<evidence type="ECO:0000256" key="2">
    <source>
        <dbReference type="ARBA" id="ARBA00001946"/>
    </source>
</evidence>
<dbReference type="GO" id="GO:0046872">
    <property type="term" value="F:metal ion binding"/>
    <property type="evidence" value="ECO:0007669"/>
    <property type="project" value="UniProtKB-KW"/>
</dbReference>
<dbReference type="Proteomes" id="UP000265366">
    <property type="component" value="Unassembled WGS sequence"/>
</dbReference>
<dbReference type="OrthoDB" id="9802805at2"/>
<name>A0A3A1PEW8_9SPHN</name>
<keyword evidence="9" id="KW-1185">Reference proteome</keyword>
<dbReference type="PANTHER" id="PTHR12992:SF11">
    <property type="entry name" value="MITOCHONDRIAL COENZYME A DIPHOSPHATASE NUDT8"/>
    <property type="match status" value="1"/>
</dbReference>